<dbReference type="Pfam" id="PF13564">
    <property type="entry name" value="DoxX_2"/>
    <property type="match status" value="1"/>
</dbReference>
<name>A0ABW0QXF2_9BACL</name>
<evidence type="ECO:0000256" key="5">
    <source>
        <dbReference type="SAM" id="Phobius"/>
    </source>
</evidence>
<dbReference type="Proteomes" id="UP001596108">
    <property type="component" value="Unassembled WGS sequence"/>
</dbReference>
<evidence type="ECO:0000256" key="4">
    <source>
        <dbReference type="ARBA" id="ARBA00023136"/>
    </source>
</evidence>
<feature type="transmembrane region" description="Helical" evidence="5">
    <location>
        <begin position="67"/>
        <end position="87"/>
    </location>
</feature>
<feature type="transmembrane region" description="Helical" evidence="5">
    <location>
        <begin position="43"/>
        <end position="61"/>
    </location>
</feature>
<gene>
    <name evidence="6" type="ORF">ACFPQ4_09415</name>
</gene>
<reference evidence="7" key="1">
    <citation type="journal article" date="2019" name="Int. J. Syst. Evol. Microbiol.">
        <title>The Global Catalogue of Microorganisms (GCM) 10K type strain sequencing project: providing services to taxonomists for standard genome sequencing and annotation.</title>
        <authorList>
            <consortium name="The Broad Institute Genomics Platform"/>
            <consortium name="The Broad Institute Genome Sequencing Center for Infectious Disease"/>
            <person name="Wu L."/>
            <person name="Ma J."/>
        </authorList>
    </citation>
    <scope>NUCLEOTIDE SEQUENCE [LARGE SCALE GENOMIC DNA]</scope>
    <source>
        <strain evidence="7">CGMCC 1.18578</strain>
    </source>
</reference>
<keyword evidence="7" id="KW-1185">Reference proteome</keyword>
<keyword evidence="4 5" id="KW-0472">Membrane</keyword>
<evidence type="ECO:0000313" key="6">
    <source>
        <dbReference type="EMBL" id="MFC5529666.1"/>
    </source>
</evidence>
<accession>A0ABW0QXF2</accession>
<evidence type="ECO:0000256" key="3">
    <source>
        <dbReference type="ARBA" id="ARBA00022989"/>
    </source>
</evidence>
<dbReference type="RefSeq" id="WP_378111563.1">
    <property type="nucleotide sequence ID" value="NZ_JBHSNC010000027.1"/>
</dbReference>
<keyword evidence="3 5" id="KW-1133">Transmembrane helix</keyword>
<feature type="transmembrane region" description="Helical" evidence="5">
    <location>
        <begin position="6"/>
        <end position="22"/>
    </location>
</feature>
<evidence type="ECO:0000313" key="7">
    <source>
        <dbReference type="Proteomes" id="UP001596108"/>
    </source>
</evidence>
<sequence length="117" mass="12407">MNVALWIVQGLLALLFIYSGWLKGIQVDKAQVAWGWVDDVPRGLVGFIGVMELIGAIGLIVPEATGIAPAMTPAAAIGLAVIVLLGALFHVKRKEYKEIGVNVVFLALAVFVAIGRL</sequence>
<proteinExistence type="predicted"/>
<evidence type="ECO:0000256" key="2">
    <source>
        <dbReference type="ARBA" id="ARBA00022692"/>
    </source>
</evidence>
<keyword evidence="2 5" id="KW-0812">Transmembrane</keyword>
<dbReference type="InterPro" id="IPR032808">
    <property type="entry name" value="DoxX"/>
</dbReference>
<evidence type="ECO:0000256" key="1">
    <source>
        <dbReference type="ARBA" id="ARBA00004141"/>
    </source>
</evidence>
<feature type="transmembrane region" description="Helical" evidence="5">
    <location>
        <begin position="99"/>
        <end position="115"/>
    </location>
</feature>
<comment type="subcellular location">
    <subcellularLocation>
        <location evidence="1">Membrane</location>
        <topology evidence="1">Multi-pass membrane protein</topology>
    </subcellularLocation>
</comment>
<dbReference type="EMBL" id="JBHSNC010000027">
    <property type="protein sequence ID" value="MFC5529666.1"/>
    <property type="molecule type" value="Genomic_DNA"/>
</dbReference>
<comment type="caution">
    <text evidence="6">The sequence shown here is derived from an EMBL/GenBank/DDBJ whole genome shotgun (WGS) entry which is preliminary data.</text>
</comment>
<protein>
    <submittedName>
        <fullName evidence="6">DoxX family protein</fullName>
    </submittedName>
</protein>
<organism evidence="6 7">
    <name type="scientific">Cohnella yongneupensis</name>
    <dbReference type="NCBI Taxonomy" id="425006"/>
    <lineage>
        <taxon>Bacteria</taxon>
        <taxon>Bacillati</taxon>
        <taxon>Bacillota</taxon>
        <taxon>Bacilli</taxon>
        <taxon>Bacillales</taxon>
        <taxon>Paenibacillaceae</taxon>
        <taxon>Cohnella</taxon>
    </lineage>
</organism>